<reference evidence="15" key="1">
    <citation type="submission" date="2024-04" db="UniProtKB">
        <authorList>
            <consortium name="EnsemblMetazoa"/>
        </authorList>
    </citation>
    <scope>IDENTIFICATION</scope>
    <source>
        <strain evidence="15">EBRO</strain>
    </source>
</reference>
<feature type="binding site" evidence="11">
    <location>
        <position position="18"/>
    </location>
    <ligand>
        <name>Zn(2+)</name>
        <dbReference type="ChEBI" id="CHEBI:29105"/>
    </ligand>
</feature>
<evidence type="ECO:0000256" key="2">
    <source>
        <dbReference type="ARBA" id="ARBA00022723"/>
    </source>
</evidence>
<feature type="binding site" evidence="11">
    <location>
        <position position="21"/>
    </location>
    <ligand>
        <name>Zn(2+)</name>
        <dbReference type="ChEBI" id="CHEBI:29105"/>
    </ligand>
</feature>
<dbReference type="GO" id="GO:0000981">
    <property type="term" value="F:DNA-binding transcription factor activity, RNA polymerase II-specific"/>
    <property type="evidence" value="ECO:0007669"/>
    <property type="project" value="TreeGrafter"/>
</dbReference>
<feature type="binding site" evidence="11">
    <location>
        <position position="66"/>
    </location>
    <ligand>
        <name>Zn(2+)</name>
        <dbReference type="ChEBI" id="CHEBI:29105"/>
    </ligand>
</feature>
<organism evidence="15 16">
    <name type="scientific">Anopheles atroparvus</name>
    <name type="common">European mosquito</name>
    <dbReference type="NCBI Taxonomy" id="41427"/>
    <lineage>
        <taxon>Eukaryota</taxon>
        <taxon>Metazoa</taxon>
        <taxon>Ecdysozoa</taxon>
        <taxon>Arthropoda</taxon>
        <taxon>Hexapoda</taxon>
        <taxon>Insecta</taxon>
        <taxon>Pterygota</taxon>
        <taxon>Neoptera</taxon>
        <taxon>Endopterygota</taxon>
        <taxon>Diptera</taxon>
        <taxon>Nematocera</taxon>
        <taxon>Culicoidea</taxon>
        <taxon>Culicidae</taxon>
        <taxon>Anophelinae</taxon>
        <taxon>Anopheles</taxon>
    </lineage>
</organism>
<evidence type="ECO:0000256" key="6">
    <source>
        <dbReference type="ARBA" id="ARBA00023015"/>
    </source>
</evidence>
<name>A0AAG5DTM9_ANOAO</name>
<dbReference type="Gene3D" id="3.30.160.60">
    <property type="entry name" value="Classic Zinc Finger"/>
    <property type="match status" value="4"/>
</dbReference>
<feature type="domain" description="C2H2-type" evidence="13">
    <location>
        <begin position="131"/>
        <end position="159"/>
    </location>
</feature>
<dbReference type="AlphaFoldDB" id="A0AAG5DTM9"/>
<dbReference type="PANTHER" id="PTHR24384">
    <property type="entry name" value="FINGER PUTATIVE TRANSCRIPTION FACTOR FAMILY-RELATED"/>
    <property type="match status" value="1"/>
</dbReference>
<dbReference type="SMART" id="SM00355">
    <property type="entry name" value="ZnF_C2H2"/>
    <property type="match status" value="12"/>
</dbReference>
<dbReference type="Gene3D" id="3.40.1800.20">
    <property type="match status" value="1"/>
</dbReference>
<dbReference type="GO" id="GO:0008270">
    <property type="term" value="F:zinc ion binding"/>
    <property type="evidence" value="ECO:0007669"/>
    <property type="project" value="UniProtKB-UniRule"/>
</dbReference>
<evidence type="ECO:0000256" key="3">
    <source>
        <dbReference type="ARBA" id="ARBA00022737"/>
    </source>
</evidence>
<feature type="binding site" evidence="11">
    <location>
        <position position="69"/>
    </location>
    <ligand>
        <name>Zn(2+)</name>
        <dbReference type="ChEBI" id="CHEBI:29105"/>
    </ligand>
</feature>
<dbReference type="EnsemblMetazoa" id="ENSAATROPT016745">
    <property type="protein sequence ID" value="ENSAATROPP014732"/>
    <property type="gene ID" value="ENSAATROPG013709"/>
</dbReference>
<feature type="domain" description="C2H2-type" evidence="13">
    <location>
        <begin position="507"/>
        <end position="534"/>
    </location>
</feature>
<evidence type="ECO:0000256" key="10">
    <source>
        <dbReference type="PROSITE-ProRule" id="PRU00042"/>
    </source>
</evidence>
<dbReference type="InterPro" id="IPR013087">
    <property type="entry name" value="Znf_C2H2_type"/>
</dbReference>
<evidence type="ECO:0000256" key="4">
    <source>
        <dbReference type="ARBA" id="ARBA00022771"/>
    </source>
</evidence>
<dbReference type="PROSITE" id="PS51915">
    <property type="entry name" value="ZAD"/>
    <property type="match status" value="1"/>
</dbReference>
<feature type="domain" description="ZAD" evidence="14">
    <location>
        <begin position="16"/>
        <end position="93"/>
    </location>
</feature>
<evidence type="ECO:0000256" key="9">
    <source>
        <dbReference type="ARBA" id="ARBA00023242"/>
    </source>
</evidence>
<feature type="domain" description="C2H2-type" evidence="13">
    <location>
        <begin position="331"/>
        <end position="359"/>
    </location>
</feature>
<keyword evidence="3" id="KW-0677">Repeat</keyword>
<feature type="region of interest" description="Disordered" evidence="12">
    <location>
        <begin position="150"/>
        <end position="179"/>
    </location>
</feature>
<evidence type="ECO:0000256" key="1">
    <source>
        <dbReference type="ARBA" id="ARBA00004123"/>
    </source>
</evidence>
<evidence type="ECO:0000256" key="8">
    <source>
        <dbReference type="ARBA" id="ARBA00023163"/>
    </source>
</evidence>
<feature type="domain" description="C2H2-type" evidence="13">
    <location>
        <begin position="453"/>
        <end position="480"/>
    </location>
</feature>
<keyword evidence="4 10" id="KW-0863">Zinc-finger</keyword>
<dbReference type="PROSITE" id="PS00028">
    <property type="entry name" value="ZINC_FINGER_C2H2_1"/>
    <property type="match status" value="9"/>
</dbReference>
<dbReference type="Pfam" id="PF07776">
    <property type="entry name" value="zf-AD"/>
    <property type="match status" value="1"/>
</dbReference>
<dbReference type="Proteomes" id="UP000075880">
    <property type="component" value="Unassembled WGS sequence"/>
</dbReference>
<evidence type="ECO:0000313" key="16">
    <source>
        <dbReference type="Proteomes" id="UP000075880"/>
    </source>
</evidence>
<evidence type="ECO:0000256" key="11">
    <source>
        <dbReference type="PROSITE-ProRule" id="PRU01263"/>
    </source>
</evidence>
<sequence>MLASGLILIESMSLNTLCRVCAYAHSKTRLKDIFKTSKQSETIAERIHELTGLKVEIDDGLPSLCCLQCHSDLFRSVDTRRKCINSEKKLKSMLQADASKHRFPASVDSKPEPNLDGIKPKAAETCVFQNIECSVCQICFKDLASLHEHTEKNHQGDTNDQPSDSSHIEGSLGAESDDSMDSCFADAPKVLDKATTTLDPASQHNFKCCGCRTSYDTEAELMEHSQSVHALHAPMPNEARPFQCNICYNLYITARNVRRHRSFMCRERFLCGSCDSPFKSATALAEHEQRECKPATYSCIYCEETFHNAKARIMHEEMNHAVAPVSTLPNYRCCGCSIYFETENELMDHARSVHAPNAPMPHETRPTQCNICYRYYKNLESVRKHRGERSYQCATCGKQFRCYSHLINHENAHTKALVYPCRHCEEKFSNNSARRNHETRNHPTNEAGAPETHVCPQCGKTFFAIYYLKQHIRLHADETPYKCHCGAEFKLRVYLARHIKKFHTGEFTCQYCPKTFACRALLKGHENSHRDNREYACEICGKEFYSKSSVRKHRQKVHEKRRRRTKVASQ</sequence>
<keyword evidence="5 11" id="KW-0862">Zinc</keyword>
<dbReference type="PANTHER" id="PTHR24384:SF189">
    <property type="entry name" value="C2H2-TYPE DOMAIN-CONTAINING PROTEIN-RELATED"/>
    <property type="match status" value="1"/>
</dbReference>
<feature type="domain" description="C2H2-type" evidence="13">
    <location>
        <begin position="206"/>
        <end position="234"/>
    </location>
</feature>
<evidence type="ECO:0000256" key="12">
    <source>
        <dbReference type="SAM" id="MobiDB-lite"/>
    </source>
</evidence>
<evidence type="ECO:0000313" key="15">
    <source>
        <dbReference type="EnsemblMetazoa" id="ENSAATROPP014732"/>
    </source>
</evidence>
<evidence type="ECO:0000256" key="7">
    <source>
        <dbReference type="ARBA" id="ARBA00023125"/>
    </source>
</evidence>
<dbReference type="InterPro" id="IPR036236">
    <property type="entry name" value="Znf_C2H2_sf"/>
</dbReference>
<dbReference type="FunFam" id="3.30.160.60:FF:000065">
    <property type="entry name" value="B-cell CLL/lymphoma 6, member B"/>
    <property type="match status" value="1"/>
</dbReference>
<dbReference type="InterPro" id="IPR050752">
    <property type="entry name" value="C2H2-ZF_domain"/>
</dbReference>
<keyword evidence="6" id="KW-0805">Transcription regulation</keyword>
<dbReference type="PROSITE" id="PS50157">
    <property type="entry name" value="ZINC_FINGER_C2H2_2"/>
    <property type="match status" value="9"/>
</dbReference>
<evidence type="ECO:0000259" key="14">
    <source>
        <dbReference type="PROSITE" id="PS51915"/>
    </source>
</evidence>
<dbReference type="Pfam" id="PF00096">
    <property type="entry name" value="zf-C2H2"/>
    <property type="match status" value="2"/>
</dbReference>
<dbReference type="InterPro" id="IPR012934">
    <property type="entry name" value="Znf_AD"/>
</dbReference>
<dbReference type="SMART" id="SM00868">
    <property type="entry name" value="zf-AD"/>
    <property type="match status" value="1"/>
</dbReference>
<keyword evidence="7" id="KW-0238">DNA-binding</keyword>
<feature type="domain" description="C2H2-type" evidence="13">
    <location>
        <begin position="535"/>
        <end position="563"/>
    </location>
</feature>
<keyword evidence="2 11" id="KW-0479">Metal-binding</keyword>
<feature type="domain" description="C2H2-type" evidence="13">
    <location>
        <begin position="391"/>
        <end position="414"/>
    </location>
</feature>
<feature type="domain" description="C2H2-type" evidence="13">
    <location>
        <begin position="419"/>
        <end position="447"/>
    </location>
</feature>
<feature type="region of interest" description="Disordered" evidence="12">
    <location>
        <begin position="551"/>
        <end position="570"/>
    </location>
</feature>
<dbReference type="SUPFAM" id="SSF57667">
    <property type="entry name" value="beta-beta-alpha zinc fingers"/>
    <property type="match status" value="3"/>
</dbReference>
<keyword evidence="8" id="KW-0804">Transcription</keyword>
<dbReference type="GO" id="GO:0000978">
    <property type="term" value="F:RNA polymerase II cis-regulatory region sequence-specific DNA binding"/>
    <property type="evidence" value="ECO:0007669"/>
    <property type="project" value="TreeGrafter"/>
</dbReference>
<protein>
    <submittedName>
        <fullName evidence="15">Uncharacterized protein</fullName>
    </submittedName>
</protein>
<evidence type="ECO:0000259" key="13">
    <source>
        <dbReference type="PROSITE" id="PS50157"/>
    </source>
</evidence>
<dbReference type="SUPFAM" id="SSF57716">
    <property type="entry name" value="Glucocorticoid receptor-like (DNA-binding domain)"/>
    <property type="match status" value="1"/>
</dbReference>
<keyword evidence="16" id="KW-1185">Reference proteome</keyword>
<evidence type="ECO:0000256" key="5">
    <source>
        <dbReference type="ARBA" id="ARBA00022833"/>
    </source>
</evidence>
<dbReference type="GO" id="GO:0005634">
    <property type="term" value="C:nucleus"/>
    <property type="evidence" value="ECO:0007669"/>
    <property type="project" value="UniProtKB-SubCell"/>
</dbReference>
<keyword evidence="9" id="KW-0539">Nucleus</keyword>
<feature type="domain" description="C2H2-type" evidence="13">
    <location>
        <begin position="481"/>
        <end position="508"/>
    </location>
</feature>
<proteinExistence type="predicted"/>
<accession>A0AAG5DTM9</accession>
<comment type="subcellular location">
    <subcellularLocation>
        <location evidence="1">Nucleus</location>
    </subcellularLocation>
</comment>